<name>A0AAD3TML5_NEPGR</name>
<organism evidence="2 3">
    <name type="scientific">Nepenthes gracilis</name>
    <name type="common">Slender pitcher plant</name>
    <dbReference type="NCBI Taxonomy" id="150966"/>
    <lineage>
        <taxon>Eukaryota</taxon>
        <taxon>Viridiplantae</taxon>
        <taxon>Streptophyta</taxon>
        <taxon>Embryophyta</taxon>
        <taxon>Tracheophyta</taxon>
        <taxon>Spermatophyta</taxon>
        <taxon>Magnoliopsida</taxon>
        <taxon>eudicotyledons</taxon>
        <taxon>Gunneridae</taxon>
        <taxon>Pentapetalae</taxon>
        <taxon>Caryophyllales</taxon>
        <taxon>Nepenthaceae</taxon>
        <taxon>Nepenthes</taxon>
    </lineage>
</organism>
<accession>A0AAD3TML5</accession>
<dbReference type="EMBL" id="BSYO01000046">
    <property type="protein sequence ID" value="GMH31956.1"/>
    <property type="molecule type" value="Genomic_DNA"/>
</dbReference>
<evidence type="ECO:0000256" key="1">
    <source>
        <dbReference type="SAM" id="MobiDB-lite"/>
    </source>
</evidence>
<evidence type="ECO:0000313" key="3">
    <source>
        <dbReference type="Proteomes" id="UP001279734"/>
    </source>
</evidence>
<dbReference type="AlphaFoldDB" id="A0AAD3TML5"/>
<protein>
    <submittedName>
        <fullName evidence="2">Uncharacterized protein</fullName>
    </submittedName>
</protein>
<sequence length="147" mass="16505">MVSEQKGTPAKKGPKIQHRQERTSSKCSKKEPGRQDRTKEGNMQHTAFPLPALGAPTNRYIKTNFAKILEAPLEFHQREQMCSCITPTPNTSFDSTRKGTPQGCRPKHYHQQDAIFLEPKYIVATKAPPTEMVATSGQKVHHRGIPD</sequence>
<feature type="compositionally biased region" description="Basic and acidic residues" evidence="1">
    <location>
        <begin position="18"/>
        <end position="42"/>
    </location>
</feature>
<keyword evidence="3" id="KW-1185">Reference proteome</keyword>
<comment type="caution">
    <text evidence="2">The sequence shown here is derived from an EMBL/GenBank/DDBJ whole genome shotgun (WGS) entry which is preliminary data.</text>
</comment>
<gene>
    <name evidence="2" type="ORF">Nepgr_033800</name>
</gene>
<feature type="region of interest" description="Disordered" evidence="1">
    <location>
        <begin position="1"/>
        <end position="55"/>
    </location>
</feature>
<dbReference type="Proteomes" id="UP001279734">
    <property type="component" value="Unassembled WGS sequence"/>
</dbReference>
<evidence type="ECO:0000313" key="2">
    <source>
        <dbReference type="EMBL" id="GMH31956.1"/>
    </source>
</evidence>
<proteinExistence type="predicted"/>
<reference evidence="2" key="1">
    <citation type="submission" date="2023-05" db="EMBL/GenBank/DDBJ databases">
        <title>Nepenthes gracilis genome sequencing.</title>
        <authorList>
            <person name="Fukushima K."/>
        </authorList>
    </citation>
    <scope>NUCLEOTIDE SEQUENCE</scope>
    <source>
        <strain evidence="2">SING2019-196</strain>
    </source>
</reference>